<evidence type="ECO:0000313" key="3">
    <source>
        <dbReference type="EMBL" id="OIQ94357.1"/>
    </source>
</evidence>
<keyword evidence="1" id="KW-1133">Transmembrane helix</keyword>
<sequence length="109" mass="11806">MKSVYEASTGLDAHMILNLLEQRGISGRVSGEYLQGGIGELAAMGFVRVLVADEDCAEAAQIIGEWEAIQPPEEKARPETSASIALRIFITGVFVGAVVMYWLMKVFAD</sequence>
<accession>A0A1J5S1Y1</accession>
<feature type="domain" description="DUF2007" evidence="2">
    <location>
        <begin position="1"/>
        <end position="67"/>
    </location>
</feature>
<reference evidence="3" key="1">
    <citation type="submission" date="2016-10" db="EMBL/GenBank/DDBJ databases">
        <title>Sequence of Gallionella enrichment culture.</title>
        <authorList>
            <person name="Poehlein A."/>
            <person name="Muehling M."/>
            <person name="Daniel R."/>
        </authorList>
    </citation>
    <scope>NUCLEOTIDE SEQUENCE</scope>
</reference>
<dbReference type="EMBL" id="MLJW01000188">
    <property type="protein sequence ID" value="OIQ94357.1"/>
    <property type="molecule type" value="Genomic_DNA"/>
</dbReference>
<dbReference type="AlphaFoldDB" id="A0A1J5S1Y1"/>
<evidence type="ECO:0000256" key="1">
    <source>
        <dbReference type="SAM" id="Phobius"/>
    </source>
</evidence>
<protein>
    <recommendedName>
        <fullName evidence="2">DUF2007 domain-containing protein</fullName>
    </recommendedName>
</protein>
<comment type="caution">
    <text evidence="3">The sequence shown here is derived from an EMBL/GenBank/DDBJ whole genome shotgun (WGS) entry which is preliminary data.</text>
</comment>
<gene>
    <name evidence="3" type="ORF">GALL_236950</name>
</gene>
<name>A0A1J5S1Y1_9ZZZZ</name>
<dbReference type="Pfam" id="PF09413">
    <property type="entry name" value="DUF2007"/>
    <property type="match status" value="1"/>
</dbReference>
<keyword evidence="1" id="KW-0812">Transmembrane</keyword>
<organism evidence="3">
    <name type="scientific">mine drainage metagenome</name>
    <dbReference type="NCBI Taxonomy" id="410659"/>
    <lineage>
        <taxon>unclassified sequences</taxon>
        <taxon>metagenomes</taxon>
        <taxon>ecological metagenomes</taxon>
    </lineage>
</organism>
<feature type="transmembrane region" description="Helical" evidence="1">
    <location>
        <begin position="84"/>
        <end position="104"/>
    </location>
</feature>
<dbReference type="InterPro" id="IPR018551">
    <property type="entry name" value="DUF2007"/>
</dbReference>
<keyword evidence="1" id="KW-0472">Membrane</keyword>
<proteinExistence type="predicted"/>
<evidence type="ECO:0000259" key="2">
    <source>
        <dbReference type="Pfam" id="PF09413"/>
    </source>
</evidence>